<dbReference type="AlphaFoldDB" id="A0A8J3WLI4"/>
<gene>
    <name evidence="1" type="ORF">Psi01_59590</name>
</gene>
<keyword evidence="2" id="KW-1185">Reference proteome</keyword>
<dbReference type="EMBL" id="BOOJ01000052">
    <property type="protein sequence ID" value="GIH95329.1"/>
    <property type="molecule type" value="Genomic_DNA"/>
</dbReference>
<dbReference type="RefSeq" id="WP_204067425.1">
    <property type="nucleotide sequence ID" value="NZ_BOOJ01000052.1"/>
</dbReference>
<name>A0A8J3WLI4_9ACTN</name>
<accession>A0A8J3WLI4</accession>
<comment type="caution">
    <text evidence="1">The sequence shown here is derived from an EMBL/GenBank/DDBJ whole genome shotgun (WGS) entry which is preliminary data.</text>
</comment>
<sequence>MNRDHGTYACYQLDGCRCYPCAAAKSAYAINRERAIAYGTWAPFVGAEPVRQHIAALREFGIGLRIIAQAAGIQRKTLNVIVNGRADRGTPPPARIRPRTATAILAVEPTFDLLGAKTIIDAAGTVRRLQALVTCGWSQAKLAERIGWTPSNIGTLMKAERVTVATARLVRGLYADLWDVAPPEGNPRDRGAASRARTYAAALNWLRPAAWDDDMIDLPPAALKEEIARQVALMDDEELRRCCTARYDRQETSPVIVAAAREYRRRFRGDRPRKAVA</sequence>
<organism evidence="1 2">
    <name type="scientific">Planobispora siamensis</name>
    <dbReference type="NCBI Taxonomy" id="936338"/>
    <lineage>
        <taxon>Bacteria</taxon>
        <taxon>Bacillati</taxon>
        <taxon>Actinomycetota</taxon>
        <taxon>Actinomycetes</taxon>
        <taxon>Streptosporangiales</taxon>
        <taxon>Streptosporangiaceae</taxon>
        <taxon>Planobispora</taxon>
    </lineage>
</organism>
<protein>
    <submittedName>
        <fullName evidence="1">Uncharacterized protein</fullName>
    </submittedName>
</protein>
<evidence type="ECO:0000313" key="2">
    <source>
        <dbReference type="Proteomes" id="UP000619788"/>
    </source>
</evidence>
<dbReference type="Proteomes" id="UP000619788">
    <property type="component" value="Unassembled WGS sequence"/>
</dbReference>
<proteinExistence type="predicted"/>
<reference evidence="1 2" key="1">
    <citation type="submission" date="2021-01" db="EMBL/GenBank/DDBJ databases">
        <title>Whole genome shotgun sequence of Planobispora siamensis NBRC 107568.</title>
        <authorList>
            <person name="Komaki H."/>
            <person name="Tamura T."/>
        </authorList>
    </citation>
    <scope>NUCLEOTIDE SEQUENCE [LARGE SCALE GENOMIC DNA]</scope>
    <source>
        <strain evidence="1 2">NBRC 107568</strain>
    </source>
</reference>
<evidence type="ECO:0000313" key="1">
    <source>
        <dbReference type="EMBL" id="GIH95329.1"/>
    </source>
</evidence>